<protein>
    <submittedName>
        <fullName evidence="1">Uncharacterized protein</fullName>
    </submittedName>
</protein>
<proteinExistence type="predicted"/>
<evidence type="ECO:0000313" key="2">
    <source>
        <dbReference type="Proteomes" id="UP001145114"/>
    </source>
</evidence>
<evidence type="ECO:0000313" key="1">
    <source>
        <dbReference type="EMBL" id="KAJ1679265.1"/>
    </source>
</evidence>
<accession>A0ACC1HRS6</accession>
<dbReference type="EMBL" id="JAMZIH010000490">
    <property type="protein sequence ID" value="KAJ1679265.1"/>
    <property type="molecule type" value="Genomic_DNA"/>
</dbReference>
<dbReference type="Proteomes" id="UP001145114">
    <property type="component" value="Unassembled WGS sequence"/>
</dbReference>
<organism evidence="1 2">
    <name type="scientific">Spiromyces aspiralis</name>
    <dbReference type="NCBI Taxonomy" id="68401"/>
    <lineage>
        <taxon>Eukaryota</taxon>
        <taxon>Fungi</taxon>
        <taxon>Fungi incertae sedis</taxon>
        <taxon>Zoopagomycota</taxon>
        <taxon>Kickxellomycotina</taxon>
        <taxon>Kickxellomycetes</taxon>
        <taxon>Kickxellales</taxon>
        <taxon>Kickxellaceae</taxon>
        <taxon>Spiromyces</taxon>
    </lineage>
</organism>
<keyword evidence="2" id="KW-1185">Reference proteome</keyword>
<comment type="caution">
    <text evidence="1">The sequence shown here is derived from an EMBL/GenBank/DDBJ whole genome shotgun (WGS) entry which is preliminary data.</text>
</comment>
<gene>
    <name evidence="1" type="ORF">EV182_002399</name>
</gene>
<reference evidence="1" key="1">
    <citation type="submission" date="2022-06" db="EMBL/GenBank/DDBJ databases">
        <title>Phylogenomic reconstructions and comparative analyses of Kickxellomycotina fungi.</title>
        <authorList>
            <person name="Reynolds N.K."/>
            <person name="Stajich J.E."/>
            <person name="Barry K."/>
            <person name="Grigoriev I.V."/>
            <person name="Crous P."/>
            <person name="Smith M.E."/>
        </authorList>
    </citation>
    <scope>NUCLEOTIDE SEQUENCE</scope>
    <source>
        <strain evidence="1">RSA 2271</strain>
    </source>
</reference>
<sequence>CNSSNTFERLALYSDFASSSEPGRFLGHSARSSSSASRIPISDLMASPKIIGEGGKPGTNGSKHCNYLWTQDLLSSPTTAAATPRSVRGLKDAWRRHSWGHSNDNKDHSVLADDMVAIPSEDYITTQDNHLSSDCLDSAKTFVKMACSKDSEPWSASRNQLLASMSPGSSSMFAAMSMSAANQCHDPASGDYNSNQWFQLHLRNSLSAIPSADSEVCPFNDSTDPHSMWMAAQCPSRWVTLRIPFPPRTSPQIPWMRWYIWHTARIPYIGRLLFWRPAIVAGLAATYLVSSIASVHLQQNIMVANGLDWVMVVPLLQHCVVWVLLELFTHRFGINSREGSQAPPRRVLLLPLAGLFSLTQLLHLTSYVVVPNGSGSIYLARPLAILLLFYLTIQFAPQSASNKRWRALLLLPSSSFSLLFNSRSDASDSHAPVKRSALVIALLALLQTFLGSMLALWSSTKAVNPSPLPWGIATWKTSVGNALYGLASMAAMVAYLYVMQLTMHKQRCSGLNTMRRFLPYCILSLLALLLTFNKPTEVWARLSKPNISALIKPTFLGSLALLASYRLVDDIGALGFIFIYQARTLIGLAINAKRYQYPFSTHNTIGVVLFTLGVVMLAARYLLSSARLKTIGGSTLTALSNSF</sequence>
<name>A0ACC1HRS6_9FUNG</name>
<feature type="non-terminal residue" evidence="1">
    <location>
        <position position="1"/>
    </location>
</feature>